<dbReference type="SUPFAM" id="SSF53187">
    <property type="entry name" value="Zn-dependent exopeptidases"/>
    <property type="match status" value="1"/>
</dbReference>
<dbReference type="InterPro" id="IPR007253">
    <property type="entry name" value="Cell_wall-bd_2"/>
</dbReference>
<sequence>MKKKDYKKVISIILSLSMAICLFTGVFTVKAYAYTSNSTEVEEELKSIVSRYGEANVLFEDGIYLEYGESINLSDSEKYQGVLWTSEDNEILEVNGSVIKGIDYGTTFLVGSKDNKYFIKEVYVHESQENQPRAISYMDSKSSSQFVAYIDAGHGGYDPGAVANGLKEKDLTLSIALKVKAKLEAKGIKVVMSRDTDKFLSLQDIANTSNPDIFISIHINSAGATSASGIETYYYKGVDKPLASNIQDKLIEYTGANNRGVKWEEFFVVKNTNMPAALVESGFITNVNEANKMKTASYQDTLARAIVDGATSYLFDQNPLVANRLYGLNRYETSYEVFKKGWSNADTVILASGIDYPDALCATPLASKYNAPILLVENTSLKNQSGLTSLLKSRGVKNVFIIGGTSAIPSIVEKELKDIGISSKRLGGLNRYETSIKIAKEVGTASGEVALVSGLDFADGLSISSIAGNRNMPILLSENNYIPQNVLNYIKSSNTKKTYVIGSTSAISNNISSKLPNVERLGGKNRYETNKIIFNKFKNELNLSNFYIASGLDFPDALASSALASKQSSFVLLSNVNYVEPEVKQIITNNRLNINNLYVLGGTSAISNSTLYNLGINLIR</sequence>
<dbReference type="Gene3D" id="3.40.630.40">
    <property type="entry name" value="Zn-dependent exopeptidases"/>
    <property type="match status" value="1"/>
</dbReference>
<evidence type="ECO:0000313" key="2">
    <source>
        <dbReference type="EMBL" id="VYU31208.1"/>
    </source>
</evidence>
<dbReference type="AlphaFoldDB" id="A0A6N3DV36"/>
<feature type="domain" description="MurNAc-LAA" evidence="1">
    <location>
        <begin position="203"/>
        <end position="311"/>
    </location>
</feature>
<protein>
    <submittedName>
        <fullName evidence="2">N-acetylmuramoyl-L-alanine amidase LytC</fullName>
        <ecNumber evidence="2">3.5.1.28</ecNumber>
    </submittedName>
</protein>
<dbReference type="CDD" id="cd02696">
    <property type="entry name" value="MurNAc-LAA"/>
    <property type="match status" value="1"/>
</dbReference>
<dbReference type="PANTHER" id="PTHR30032:SF8">
    <property type="entry name" value="GERMINATION-SPECIFIC N-ACETYLMURAMOYL-L-ALANINE AMIDASE"/>
    <property type="match status" value="1"/>
</dbReference>
<evidence type="ECO:0000259" key="1">
    <source>
        <dbReference type="SMART" id="SM00646"/>
    </source>
</evidence>
<dbReference type="EC" id="3.5.1.28" evidence="2"/>
<dbReference type="EMBL" id="CACRTO010000020">
    <property type="protein sequence ID" value="VYU31208.1"/>
    <property type="molecule type" value="Genomic_DNA"/>
</dbReference>
<keyword evidence="2" id="KW-0378">Hydrolase</keyword>
<dbReference type="GO" id="GO:0009253">
    <property type="term" value="P:peptidoglycan catabolic process"/>
    <property type="evidence" value="ECO:0007669"/>
    <property type="project" value="InterPro"/>
</dbReference>
<dbReference type="GO" id="GO:0008745">
    <property type="term" value="F:N-acetylmuramoyl-L-alanine amidase activity"/>
    <property type="evidence" value="ECO:0007669"/>
    <property type="project" value="UniProtKB-EC"/>
</dbReference>
<dbReference type="Gene3D" id="3.40.50.12090">
    <property type="match status" value="2"/>
</dbReference>
<gene>
    <name evidence="2" type="primary">lytC_4</name>
    <name evidence="2" type="ORF">CTLFYP3_02026</name>
</gene>
<dbReference type="PANTHER" id="PTHR30032">
    <property type="entry name" value="N-ACETYLMURAMOYL-L-ALANINE AMIDASE-RELATED"/>
    <property type="match status" value="1"/>
</dbReference>
<dbReference type="Pfam" id="PF01520">
    <property type="entry name" value="Amidase_3"/>
    <property type="match status" value="1"/>
</dbReference>
<proteinExistence type="predicted"/>
<dbReference type="InterPro" id="IPR002508">
    <property type="entry name" value="MurNAc-LAA_cat"/>
</dbReference>
<organism evidence="2">
    <name type="scientific">Clostridium tertium</name>
    <dbReference type="NCBI Taxonomy" id="1559"/>
    <lineage>
        <taxon>Bacteria</taxon>
        <taxon>Bacillati</taxon>
        <taxon>Bacillota</taxon>
        <taxon>Clostridia</taxon>
        <taxon>Eubacteriales</taxon>
        <taxon>Clostridiaceae</taxon>
        <taxon>Clostridium</taxon>
    </lineage>
</organism>
<reference evidence="2" key="1">
    <citation type="submission" date="2019-11" db="EMBL/GenBank/DDBJ databases">
        <authorList>
            <person name="Feng L."/>
        </authorList>
    </citation>
    <scope>NUCLEOTIDE SEQUENCE</scope>
    <source>
        <strain evidence="2">CTertiumLFYP3</strain>
    </source>
</reference>
<dbReference type="InterPro" id="IPR051922">
    <property type="entry name" value="Bact_Sporulation_Assoc"/>
</dbReference>
<dbReference type="SMART" id="SM00646">
    <property type="entry name" value="Ami_3"/>
    <property type="match status" value="1"/>
</dbReference>
<dbReference type="Pfam" id="PF04122">
    <property type="entry name" value="CW_binding_2"/>
    <property type="match status" value="3"/>
</dbReference>
<accession>A0A6N3DV36</accession>
<name>A0A6N3DV36_9CLOT</name>